<dbReference type="PANTHER" id="PTHR43066:SF26">
    <property type="entry name" value="RHOMBOID PROTEASE GLPG"/>
    <property type="match status" value="1"/>
</dbReference>
<feature type="transmembrane region" description="Helical" evidence="7">
    <location>
        <begin position="111"/>
        <end position="130"/>
    </location>
</feature>
<keyword evidence="2" id="KW-1003">Cell membrane</keyword>
<evidence type="ECO:0000313" key="10">
    <source>
        <dbReference type="Proteomes" id="UP001239909"/>
    </source>
</evidence>
<evidence type="ECO:0000256" key="1">
    <source>
        <dbReference type="ARBA" id="ARBA00004141"/>
    </source>
</evidence>
<organism evidence="9 10">
    <name type="scientific">Paralimibaculum aggregatum</name>
    <dbReference type="NCBI Taxonomy" id="3036245"/>
    <lineage>
        <taxon>Bacteria</taxon>
        <taxon>Pseudomonadati</taxon>
        <taxon>Pseudomonadota</taxon>
        <taxon>Alphaproteobacteria</taxon>
        <taxon>Rhodobacterales</taxon>
        <taxon>Paracoccaceae</taxon>
        <taxon>Paralimibaculum</taxon>
    </lineage>
</organism>
<keyword evidence="6 7" id="KW-0472">Membrane</keyword>
<dbReference type="SUPFAM" id="SSF144091">
    <property type="entry name" value="Rhomboid-like"/>
    <property type="match status" value="1"/>
</dbReference>
<sequence>MNMLDRGVTHRPVHPLLWILLGAMVLPELLFAAVDLGYVGREAGREAAYVRFGFWDPVFEHARQGYGFPLELLWTPVTHAFLHGGWLHLAMNGAAFLGLGHLISQSVGIRALLWIFLGTAAGGALAYGLLADFRGPMVGASGVVFGFLGVVTAWQERYLRRRGLDRSPIWGRILGLIAINALLDFGMGGMLAWQAHLGGFVAGWIIAQRIRPRPPRAPWTTRQPLSGRA</sequence>
<feature type="domain" description="Peptidase S54 rhomboid" evidence="8">
    <location>
        <begin position="73"/>
        <end position="208"/>
    </location>
</feature>
<keyword evidence="5 7" id="KW-1133">Transmembrane helix</keyword>
<proteinExistence type="predicted"/>
<feature type="transmembrane region" description="Helical" evidence="7">
    <location>
        <begin position="136"/>
        <end position="155"/>
    </location>
</feature>
<keyword evidence="9" id="KW-0378">Hydrolase</keyword>
<gene>
    <name evidence="9" type="ORF">LNKW23_34120</name>
</gene>
<dbReference type="Pfam" id="PF01694">
    <property type="entry name" value="Rhomboid"/>
    <property type="match status" value="1"/>
</dbReference>
<keyword evidence="9" id="KW-0645">Protease</keyword>
<evidence type="ECO:0000313" key="9">
    <source>
        <dbReference type="EMBL" id="GMG84198.1"/>
    </source>
</evidence>
<feature type="transmembrane region" description="Helical" evidence="7">
    <location>
        <begin position="80"/>
        <end position="99"/>
    </location>
</feature>
<comment type="caution">
    <text evidence="9">The sequence shown here is derived from an EMBL/GenBank/DDBJ whole genome shotgun (WGS) entry which is preliminary data.</text>
</comment>
<dbReference type="Gene3D" id="1.20.1540.10">
    <property type="entry name" value="Rhomboid-like"/>
    <property type="match status" value="1"/>
</dbReference>
<dbReference type="Proteomes" id="UP001239909">
    <property type="component" value="Unassembled WGS sequence"/>
</dbReference>
<evidence type="ECO:0000256" key="2">
    <source>
        <dbReference type="ARBA" id="ARBA00022475"/>
    </source>
</evidence>
<evidence type="ECO:0000256" key="4">
    <source>
        <dbReference type="ARBA" id="ARBA00022692"/>
    </source>
</evidence>
<comment type="subcellular location">
    <subcellularLocation>
        <location evidence="1">Membrane</location>
        <topology evidence="1">Multi-pass membrane protein</topology>
    </subcellularLocation>
</comment>
<dbReference type="PANTHER" id="PTHR43066">
    <property type="entry name" value="RHOMBOID-RELATED PROTEIN"/>
    <property type="match status" value="1"/>
</dbReference>
<evidence type="ECO:0000256" key="5">
    <source>
        <dbReference type="ARBA" id="ARBA00022989"/>
    </source>
</evidence>
<reference evidence="9 10" key="1">
    <citation type="submission" date="2023-04" db="EMBL/GenBank/DDBJ databases">
        <title>Marinoamorphus aggregata gen. nov., sp. Nov., isolate from tissue of brittle star Ophioplocus japonicus.</title>
        <authorList>
            <person name="Kawano K."/>
            <person name="Sawayama S."/>
            <person name="Nakagawa S."/>
        </authorList>
    </citation>
    <scope>NUCLEOTIDE SEQUENCE [LARGE SCALE GENOMIC DNA]</scope>
    <source>
        <strain evidence="9 10">NKW23</strain>
    </source>
</reference>
<name>A0ABQ6LLY1_9RHOB</name>
<keyword evidence="10" id="KW-1185">Reference proteome</keyword>
<dbReference type="GO" id="GO:0008233">
    <property type="term" value="F:peptidase activity"/>
    <property type="evidence" value="ECO:0007669"/>
    <property type="project" value="UniProtKB-KW"/>
</dbReference>
<keyword evidence="4 7" id="KW-0812">Transmembrane</keyword>
<dbReference type="GO" id="GO:0006508">
    <property type="term" value="P:proteolysis"/>
    <property type="evidence" value="ECO:0007669"/>
    <property type="project" value="UniProtKB-KW"/>
</dbReference>
<evidence type="ECO:0000259" key="8">
    <source>
        <dbReference type="Pfam" id="PF01694"/>
    </source>
</evidence>
<evidence type="ECO:0000256" key="6">
    <source>
        <dbReference type="ARBA" id="ARBA00023136"/>
    </source>
</evidence>
<dbReference type="InterPro" id="IPR022764">
    <property type="entry name" value="Peptidase_S54_rhomboid_dom"/>
</dbReference>
<keyword evidence="3" id="KW-0997">Cell inner membrane</keyword>
<protein>
    <submittedName>
        <fullName evidence="9">Rhomboid family intramembrane serine protease</fullName>
    </submittedName>
</protein>
<feature type="transmembrane region" description="Helical" evidence="7">
    <location>
        <begin position="167"/>
        <end position="185"/>
    </location>
</feature>
<evidence type="ECO:0000256" key="3">
    <source>
        <dbReference type="ARBA" id="ARBA00022519"/>
    </source>
</evidence>
<dbReference type="InterPro" id="IPR035952">
    <property type="entry name" value="Rhomboid-like_sf"/>
</dbReference>
<dbReference type="EMBL" id="BSYI01000031">
    <property type="protein sequence ID" value="GMG84198.1"/>
    <property type="molecule type" value="Genomic_DNA"/>
</dbReference>
<accession>A0ABQ6LLY1</accession>
<evidence type="ECO:0000256" key="7">
    <source>
        <dbReference type="SAM" id="Phobius"/>
    </source>
</evidence>